<sequence>MMEQVSFHDKEYNLEGNNSESIKTLYLRWNPREDNLNFFFFTISLGSNKITKCNVLAEIAGMFDPLGLLGPVIVQAKIFLQKLWLLKIEYDQEFPPKERKMWERFRGVLPKHKNLKIPHYIFTD</sequence>
<gene>
    <name evidence="1" type="primary">AVEN_98973_1</name>
    <name evidence="1" type="ORF">NPIL_157741</name>
</gene>
<dbReference type="PANTHER" id="PTHR47331">
    <property type="entry name" value="PHD-TYPE DOMAIN-CONTAINING PROTEIN"/>
    <property type="match status" value="1"/>
</dbReference>
<keyword evidence="2" id="KW-1185">Reference proteome</keyword>
<dbReference type="InterPro" id="IPR008042">
    <property type="entry name" value="Retrotrans_Pao"/>
</dbReference>
<evidence type="ECO:0000313" key="1">
    <source>
        <dbReference type="EMBL" id="GFU25809.1"/>
    </source>
</evidence>
<dbReference type="AlphaFoldDB" id="A0A8X6QQD2"/>
<organism evidence="1 2">
    <name type="scientific">Nephila pilipes</name>
    <name type="common">Giant wood spider</name>
    <name type="synonym">Nephila maculata</name>
    <dbReference type="NCBI Taxonomy" id="299642"/>
    <lineage>
        <taxon>Eukaryota</taxon>
        <taxon>Metazoa</taxon>
        <taxon>Ecdysozoa</taxon>
        <taxon>Arthropoda</taxon>
        <taxon>Chelicerata</taxon>
        <taxon>Arachnida</taxon>
        <taxon>Araneae</taxon>
        <taxon>Araneomorphae</taxon>
        <taxon>Entelegynae</taxon>
        <taxon>Araneoidea</taxon>
        <taxon>Nephilidae</taxon>
        <taxon>Nephila</taxon>
    </lineage>
</organism>
<reference evidence="1" key="1">
    <citation type="submission" date="2020-08" db="EMBL/GenBank/DDBJ databases">
        <title>Multicomponent nature underlies the extraordinary mechanical properties of spider dragline silk.</title>
        <authorList>
            <person name="Kono N."/>
            <person name="Nakamura H."/>
            <person name="Mori M."/>
            <person name="Yoshida Y."/>
            <person name="Ohtoshi R."/>
            <person name="Malay A.D."/>
            <person name="Moran D.A.P."/>
            <person name="Tomita M."/>
            <person name="Numata K."/>
            <person name="Arakawa K."/>
        </authorList>
    </citation>
    <scope>NUCLEOTIDE SEQUENCE</scope>
</reference>
<dbReference type="EMBL" id="BMAW01128512">
    <property type="protein sequence ID" value="GFU25809.1"/>
    <property type="molecule type" value="Genomic_DNA"/>
</dbReference>
<dbReference type="Proteomes" id="UP000887013">
    <property type="component" value="Unassembled WGS sequence"/>
</dbReference>
<dbReference type="OrthoDB" id="6413980at2759"/>
<proteinExistence type="predicted"/>
<comment type="caution">
    <text evidence="1">The sequence shown here is derived from an EMBL/GenBank/DDBJ whole genome shotgun (WGS) entry which is preliminary data.</text>
</comment>
<evidence type="ECO:0000313" key="2">
    <source>
        <dbReference type="Proteomes" id="UP000887013"/>
    </source>
</evidence>
<protein>
    <submittedName>
        <fullName evidence="1">Integrase catalytic domain-containing protein</fullName>
    </submittedName>
</protein>
<accession>A0A8X6QQD2</accession>
<dbReference type="Pfam" id="PF05380">
    <property type="entry name" value="Peptidase_A17"/>
    <property type="match status" value="1"/>
</dbReference>
<name>A0A8X6QQD2_NEPPI</name>